<reference evidence="1 2" key="1">
    <citation type="submission" date="2021-03" db="EMBL/GenBank/DDBJ databases">
        <title>Halorubrum sodomense MBLA0099, Whole genome shotgun sequencing.</title>
        <authorList>
            <person name="Seo M.-J."/>
            <person name="Cho E.-S."/>
            <person name="Hwang C.Y."/>
        </authorList>
    </citation>
    <scope>NUCLEOTIDE SEQUENCE [LARGE SCALE GENOMIC DNA]</scope>
    <source>
        <strain evidence="1 2">MBLA0099</strain>
    </source>
</reference>
<sequence length="70" mass="7656">MTVLIQRLDPDTNNLKPIARIDSGRITHGADVIDDLLVSGQVPTEAELLDRFRGPTLFASKIDPSDDITP</sequence>
<dbReference type="KEGG" id="hss:J7656_14815"/>
<dbReference type="Proteomes" id="UP000679341">
    <property type="component" value="Chromosome"/>
</dbReference>
<evidence type="ECO:0000313" key="2">
    <source>
        <dbReference type="Proteomes" id="UP000679341"/>
    </source>
</evidence>
<evidence type="ECO:0000313" key="1">
    <source>
        <dbReference type="EMBL" id="QUO47797.1"/>
    </source>
</evidence>
<dbReference type="GeneID" id="64828837"/>
<name>A0A8T8LL75_9EURY</name>
<keyword evidence="2" id="KW-1185">Reference proteome</keyword>
<gene>
    <name evidence="1" type="ORF">J7656_14815</name>
</gene>
<proteinExistence type="predicted"/>
<dbReference type="AlphaFoldDB" id="A0A8T8LL75"/>
<organism evidence="1 2">
    <name type="scientific">Halorubrum ruber</name>
    <dbReference type="NCBI Taxonomy" id="2982524"/>
    <lineage>
        <taxon>Archaea</taxon>
        <taxon>Methanobacteriati</taxon>
        <taxon>Methanobacteriota</taxon>
        <taxon>Stenosarchaea group</taxon>
        <taxon>Halobacteria</taxon>
        <taxon>Halobacteriales</taxon>
        <taxon>Haloferacaceae</taxon>
        <taxon>Halorubrum</taxon>
    </lineage>
</organism>
<accession>A0A8T8LL75</accession>
<dbReference type="EMBL" id="CP073695">
    <property type="protein sequence ID" value="QUO47797.1"/>
    <property type="molecule type" value="Genomic_DNA"/>
</dbReference>
<dbReference type="RefSeq" id="WP_211553713.1">
    <property type="nucleotide sequence ID" value="NZ_CP073695.1"/>
</dbReference>
<protein>
    <submittedName>
        <fullName evidence="1">Uncharacterized protein</fullName>
    </submittedName>
</protein>